<evidence type="ECO:0000256" key="9">
    <source>
        <dbReference type="ARBA" id="ARBA00023002"/>
    </source>
</evidence>
<dbReference type="SUPFAM" id="SSF48264">
    <property type="entry name" value="Cytochrome P450"/>
    <property type="match status" value="1"/>
</dbReference>
<evidence type="ECO:0000256" key="6">
    <source>
        <dbReference type="ARBA" id="ARBA00022692"/>
    </source>
</evidence>
<keyword evidence="18" id="KW-1185">Reference proteome</keyword>
<name>A0ABC9B0I2_9POAL</name>
<evidence type="ECO:0000256" key="12">
    <source>
        <dbReference type="ARBA" id="ARBA00023136"/>
    </source>
</evidence>
<dbReference type="GO" id="GO:0009813">
    <property type="term" value="P:flavonoid biosynthetic process"/>
    <property type="evidence" value="ECO:0007669"/>
    <property type="project" value="UniProtKB-KW"/>
</dbReference>
<evidence type="ECO:0000256" key="8">
    <source>
        <dbReference type="ARBA" id="ARBA00022989"/>
    </source>
</evidence>
<dbReference type="PRINTS" id="PR00463">
    <property type="entry name" value="EP450I"/>
</dbReference>
<keyword evidence="16" id="KW-0175">Coiled coil</keyword>
<proteinExistence type="inferred from homology"/>
<dbReference type="PRINTS" id="PR00385">
    <property type="entry name" value="P450"/>
</dbReference>
<dbReference type="InterPro" id="IPR017972">
    <property type="entry name" value="Cyt_P450_CS"/>
</dbReference>
<dbReference type="GO" id="GO:0046872">
    <property type="term" value="F:metal ion binding"/>
    <property type="evidence" value="ECO:0007669"/>
    <property type="project" value="UniProtKB-KW"/>
</dbReference>
<dbReference type="Pfam" id="PF00067">
    <property type="entry name" value="p450"/>
    <property type="match status" value="1"/>
</dbReference>
<dbReference type="GO" id="GO:0004497">
    <property type="term" value="F:monooxygenase activity"/>
    <property type="evidence" value="ECO:0007669"/>
    <property type="project" value="UniProtKB-KW"/>
</dbReference>
<keyword evidence="11 15" id="KW-0503">Monooxygenase</keyword>
<dbReference type="GO" id="GO:0016020">
    <property type="term" value="C:membrane"/>
    <property type="evidence" value="ECO:0007669"/>
    <property type="project" value="UniProtKB-SubCell"/>
</dbReference>
<evidence type="ECO:0008006" key="19">
    <source>
        <dbReference type="Google" id="ProtNLM"/>
    </source>
</evidence>
<evidence type="ECO:0000256" key="1">
    <source>
        <dbReference type="ARBA" id="ARBA00001971"/>
    </source>
</evidence>
<dbReference type="InterPro" id="IPR001128">
    <property type="entry name" value="Cyt_P450"/>
</dbReference>
<keyword evidence="13" id="KW-0284">Flavonoid biosynthesis</keyword>
<comment type="pathway">
    <text evidence="3">Secondary metabolite biosynthesis; flavonoid biosynthesis.</text>
</comment>
<dbReference type="Proteomes" id="UP001497457">
    <property type="component" value="Chromosome 23rd"/>
</dbReference>
<comment type="similarity">
    <text evidence="4 15">Belongs to the cytochrome P450 family.</text>
</comment>
<keyword evidence="5 14" id="KW-0349">Heme</keyword>
<dbReference type="EMBL" id="OZ075133">
    <property type="protein sequence ID" value="CAL4988147.1"/>
    <property type="molecule type" value="Genomic_DNA"/>
</dbReference>
<accession>A0ABC9B0I2</accession>
<evidence type="ECO:0000256" key="16">
    <source>
        <dbReference type="SAM" id="Coils"/>
    </source>
</evidence>
<reference evidence="18" key="1">
    <citation type="submission" date="2024-06" db="EMBL/GenBank/DDBJ databases">
        <authorList>
            <person name="Ryan C."/>
        </authorList>
    </citation>
    <scope>NUCLEOTIDE SEQUENCE [LARGE SCALE GENOMIC DNA]</scope>
</reference>
<reference evidence="17 18" key="2">
    <citation type="submission" date="2024-10" db="EMBL/GenBank/DDBJ databases">
        <authorList>
            <person name="Ryan C."/>
        </authorList>
    </citation>
    <scope>NUCLEOTIDE SEQUENCE [LARGE SCALE GENOMIC DNA]</scope>
</reference>
<evidence type="ECO:0000256" key="4">
    <source>
        <dbReference type="ARBA" id="ARBA00010617"/>
    </source>
</evidence>
<evidence type="ECO:0000256" key="5">
    <source>
        <dbReference type="ARBA" id="ARBA00022617"/>
    </source>
</evidence>
<evidence type="ECO:0000256" key="7">
    <source>
        <dbReference type="ARBA" id="ARBA00022723"/>
    </source>
</evidence>
<evidence type="ECO:0000256" key="11">
    <source>
        <dbReference type="ARBA" id="ARBA00023033"/>
    </source>
</evidence>
<evidence type="ECO:0000256" key="3">
    <source>
        <dbReference type="ARBA" id="ARBA00004966"/>
    </source>
</evidence>
<dbReference type="InterPro" id="IPR036396">
    <property type="entry name" value="Cyt_P450_sf"/>
</dbReference>
<gene>
    <name evidence="17" type="ORF">URODEC1_LOCUS59116</name>
</gene>
<dbReference type="FunFam" id="1.10.630.10:FF:000019">
    <property type="entry name" value="Cytochrome P450 family protein"/>
    <property type="match status" value="1"/>
</dbReference>
<comment type="cofactor">
    <cofactor evidence="1 14">
        <name>heme</name>
        <dbReference type="ChEBI" id="CHEBI:30413"/>
    </cofactor>
</comment>
<dbReference type="GO" id="GO:0016705">
    <property type="term" value="F:oxidoreductase activity, acting on paired donors, with incorporation or reduction of molecular oxygen"/>
    <property type="evidence" value="ECO:0007669"/>
    <property type="project" value="UniProtKB-ARBA"/>
</dbReference>
<feature type="coiled-coil region" evidence="16">
    <location>
        <begin position="261"/>
        <end position="323"/>
    </location>
</feature>
<evidence type="ECO:0000256" key="14">
    <source>
        <dbReference type="PIRSR" id="PIRSR602401-1"/>
    </source>
</evidence>
<keyword evidence="6" id="KW-0812">Transmembrane</keyword>
<dbReference type="PROSITE" id="PS00086">
    <property type="entry name" value="CYTOCHROME_P450"/>
    <property type="match status" value="1"/>
</dbReference>
<dbReference type="InterPro" id="IPR002401">
    <property type="entry name" value="Cyt_P450_E_grp-I"/>
</dbReference>
<keyword evidence="9 15" id="KW-0560">Oxidoreductase</keyword>
<evidence type="ECO:0000256" key="15">
    <source>
        <dbReference type="RuleBase" id="RU000461"/>
    </source>
</evidence>
<keyword evidence="7 14" id="KW-0479">Metal-binding</keyword>
<evidence type="ECO:0000256" key="13">
    <source>
        <dbReference type="ARBA" id="ARBA00023241"/>
    </source>
</evidence>
<feature type="binding site" description="axial binding residue" evidence="14">
    <location>
        <position position="476"/>
    </location>
    <ligand>
        <name>heme</name>
        <dbReference type="ChEBI" id="CHEBI:30413"/>
    </ligand>
    <ligandPart>
        <name>Fe</name>
        <dbReference type="ChEBI" id="CHEBI:18248"/>
    </ligandPart>
</feature>
<evidence type="ECO:0000313" key="18">
    <source>
        <dbReference type="Proteomes" id="UP001497457"/>
    </source>
</evidence>
<dbReference type="AlphaFoldDB" id="A0ABC9B0I2"/>
<sequence length="540" mass="58921">MAVAMEERLMSMLLANRNLVSVVLVLVAAVTAVALHYLISSRRHHARRLPPGPMSLPVIGHLHLLRSPVHRTLRDLADRAGPLMHIRLGSTHCVVASNAEVARELIRGHEGSISDRPLTEVARQFAYGGSSFVFAPYDAYWRFIKRLCMSELLGPLAIELHRPVRRAGAASLLRAVLEAANGGEKAVDLTHELIRFSHTSVLRMIAGTAAVPGSVASKAREVVKDAAELVGAFNAEDYIAVCRGWDPQGLRRRAAAVHVRYDALLEEMIRHKEKAREASKLLGDLVGSGDKDSAAAAARKDMLDILMDKAEDKTAELKLTREKIKSFIIDVMIGGSDTMATMVEWMLAELLNHPECLRKVVAEIDGVVGGGRIVGEEDLPQLPYLMAAYKETLRLHPPAPVTHRQSSEEMEIRGFAIPQGTMVFINIWAIGRDPAFWEDPLAFVPERFMPGGAAEGMNIRGQQFQLMPFGSGRRGCPGMGLALQSVPAMLAALVQCFHWSVAAGGGMPLDMGESDGLVCARKEPLVLRPTPRLNPFPAVV</sequence>
<evidence type="ECO:0000256" key="2">
    <source>
        <dbReference type="ARBA" id="ARBA00004167"/>
    </source>
</evidence>
<organism evidence="17 18">
    <name type="scientific">Urochloa decumbens</name>
    <dbReference type="NCBI Taxonomy" id="240449"/>
    <lineage>
        <taxon>Eukaryota</taxon>
        <taxon>Viridiplantae</taxon>
        <taxon>Streptophyta</taxon>
        <taxon>Embryophyta</taxon>
        <taxon>Tracheophyta</taxon>
        <taxon>Spermatophyta</taxon>
        <taxon>Magnoliopsida</taxon>
        <taxon>Liliopsida</taxon>
        <taxon>Poales</taxon>
        <taxon>Poaceae</taxon>
        <taxon>PACMAD clade</taxon>
        <taxon>Panicoideae</taxon>
        <taxon>Panicodae</taxon>
        <taxon>Paniceae</taxon>
        <taxon>Melinidinae</taxon>
        <taxon>Urochloa</taxon>
    </lineage>
</organism>
<protein>
    <recommendedName>
        <fullName evidence="19">3,9-dihydroxypterocarpan 6A-monooxygenase</fullName>
    </recommendedName>
</protein>
<dbReference type="PANTHER" id="PTHR47944">
    <property type="entry name" value="CYTOCHROME P450 98A9"/>
    <property type="match status" value="1"/>
</dbReference>
<evidence type="ECO:0000256" key="10">
    <source>
        <dbReference type="ARBA" id="ARBA00023004"/>
    </source>
</evidence>
<evidence type="ECO:0000313" key="17">
    <source>
        <dbReference type="EMBL" id="CAL4988147.1"/>
    </source>
</evidence>
<comment type="subcellular location">
    <subcellularLocation>
        <location evidence="2">Membrane</location>
        <topology evidence="2">Single-pass membrane protein</topology>
    </subcellularLocation>
</comment>
<keyword evidence="12" id="KW-0472">Membrane</keyword>
<keyword evidence="8" id="KW-1133">Transmembrane helix</keyword>
<dbReference type="Gene3D" id="1.10.630.10">
    <property type="entry name" value="Cytochrome P450"/>
    <property type="match status" value="1"/>
</dbReference>
<dbReference type="PANTHER" id="PTHR47944:SF17">
    <property type="entry name" value="3,9-DIHYDROXYPTEROCARPAN 6A-MONOOXYGENASE"/>
    <property type="match status" value="1"/>
</dbReference>
<keyword evidence="10 14" id="KW-0408">Iron</keyword>